<feature type="non-terminal residue" evidence="1">
    <location>
        <position position="54"/>
    </location>
</feature>
<evidence type="ECO:0000313" key="2">
    <source>
        <dbReference type="Proteomes" id="UP000265520"/>
    </source>
</evidence>
<dbReference type="AlphaFoldDB" id="A0A392VD43"/>
<reference evidence="1 2" key="1">
    <citation type="journal article" date="2018" name="Front. Plant Sci.">
        <title>Red Clover (Trifolium pratense) and Zigzag Clover (T. medium) - A Picture of Genomic Similarities and Differences.</title>
        <authorList>
            <person name="Dluhosova J."/>
            <person name="Istvanek J."/>
            <person name="Nedelnik J."/>
            <person name="Repkova J."/>
        </authorList>
    </citation>
    <scope>NUCLEOTIDE SEQUENCE [LARGE SCALE GENOMIC DNA]</scope>
    <source>
        <strain evidence="2">cv. 10/8</strain>
        <tissue evidence="1">Leaf</tissue>
    </source>
</reference>
<proteinExistence type="predicted"/>
<dbReference type="EMBL" id="LXQA011109590">
    <property type="protein sequence ID" value="MCI85199.1"/>
    <property type="molecule type" value="Genomic_DNA"/>
</dbReference>
<comment type="caution">
    <text evidence="1">The sequence shown here is derived from an EMBL/GenBank/DDBJ whole genome shotgun (WGS) entry which is preliminary data.</text>
</comment>
<keyword evidence="2" id="KW-1185">Reference proteome</keyword>
<evidence type="ECO:0000313" key="1">
    <source>
        <dbReference type="EMBL" id="MCI85199.1"/>
    </source>
</evidence>
<accession>A0A392VD43</accession>
<dbReference type="Proteomes" id="UP000265520">
    <property type="component" value="Unassembled WGS sequence"/>
</dbReference>
<protein>
    <submittedName>
        <fullName evidence="1">Uncharacterized protein</fullName>
    </submittedName>
</protein>
<organism evidence="1 2">
    <name type="scientific">Trifolium medium</name>
    <dbReference type="NCBI Taxonomy" id="97028"/>
    <lineage>
        <taxon>Eukaryota</taxon>
        <taxon>Viridiplantae</taxon>
        <taxon>Streptophyta</taxon>
        <taxon>Embryophyta</taxon>
        <taxon>Tracheophyta</taxon>
        <taxon>Spermatophyta</taxon>
        <taxon>Magnoliopsida</taxon>
        <taxon>eudicotyledons</taxon>
        <taxon>Gunneridae</taxon>
        <taxon>Pentapetalae</taxon>
        <taxon>rosids</taxon>
        <taxon>fabids</taxon>
        <taxon>Fabales</taxon>
        <taxon>Fabaceae</taxon>
        <taxon>Papilionoideae</taxon>
        <taxon>50 kb inversion clade</taxon>
        <taxon>NPAAA clade</taxon>
        <taxon>Hologalegina</taxon>
        <taxon>IRL clade</taxon>
        <taxon>Trifolieae</taxon>
        <taxon>Trifolium</taxon>
    </lineage>
</organism>
<name>A0A392VD43_9FABA</name>
<sequence length="54" mass="5625">MASLGSIWDDFGQNPALGRLAAIWVQPCAQLYLVGTFWLLPLAPSAGHAAPCAG</sequence>